<comment type="caution">
    <text evidence="3">The sequence shown here is derived from an EMBL/GenBank/DDBJ whole genome shotgun (WGS) entry which is preliminary data.</text>
</comment>
<evidence type="ECO:0000313" key="4">
    <source>
        <dbReference type="Proteomes" id="UP001589793"/>
    </source>
</evidence>
<gene>
    <name evidence="3" type="ORF">ACFFF6_05975</name>
</gene>
<keyword evidence="4" id="KW-1185">Reference proteome</keyword>
<protein>
    <recommendedName>
        <fullName evidence="5">DUF732 domain-containing protein</fullName>
    </recommendedName>
</protein>
<dbReference type="EMBL" id="JBHLSV010000005">
    <property type="protein sequence ID" value="MFC0673499.1"/>
    <property type="molecule type" value="Genomic_DNA"/>
</dbReference>
<name>A0ABV6R933_9MICO</name>
<feature type="chain" id="PRO_5046201561" description="DUF732 domain-containing protein" evidence="2">
    <location>
        <begin position="18"/>
        <end position="146"/>
    </location>
</feature>
<feature type="signal peptide" evidence="2">
    <location>
        <begin position="1"/>
        <end position="17"/>
    </location>
</feature>
<dbReference type="RefSeq" id="WP_376979114.1">
    <property type="nucleotide sequence ID" value="NZ_JBHLSV010000005.1"/>
</dbReference>
<evidence type="ECO:0000313" key="3">
    <source>
        <dbReference type="EMBL" id="MFC0673499.1"/>
    </source>
</evidence>
<evidence type="ECO:0000256" key="2">
    <source>
        <dbReference type="SAM" id="SignalP"/>
    </source>
</evidence>
<sequence length="146" mass="15164">MRPMRAAALAAALVALAACSAEQPADTAPTKAASTATTAAGSPASTVASEHGTGHPTSGDFASDLADIGIEVDDVESYRAYLRENLCDSSTDEDARGPDRFEFQVGRAGADNPEEGRSPDVVRLVVAYDCPERTELAERYLSEGGS</sequence>
<feature type="compositionally biased region" description="Low complexity" evidence="1">
    <location>
        <begin position="23"/>
        <end position="49"/>
    </location>
</feature>
<proteinExistence type="predicted"/>
<evidence type="ECO:0000256" key="1">
    <source>
        <dbReference type="SAM" id="MobiDB-lite"/>
    </source>
</evidence>
<dbReference type="PROSITE" id="PS51257">
    <property type="entry name" value="PROKAR_LIPOPROTEIN"/>
    <property type="match status" value="1"/>
</dbReference>
<evidence type="ECO:0008006" key="5">
    <source>
        <dbReference type="Google" id="ProtNLM"/>
    </source>
</evidence>
<reference evidence="3 4" key="1">
    <citation type="submission" date="2024-09" db="EMBL/GenBank/DDBJ databases">
        <authorList>
            <person name="Sun Q."/>
            <person name="Mori K."/>
        </authorList>
    </citation>
    <scope>NUCLEOTIDE SEQUENCE [LARGE SCALE GENOMIC DNA]</scope>
    <source>
        <strain evidence="3 4">CICC 10874</strain>
    </source>
</reference>
<feature type="region of interest" description="Disordered" evidence="1">
    <location>
        <begin position="23"/>
        <end position="62"/>
    </location>
</feature>
<keyword evidence="2" id="KW-0732">Signal</keyword>
<organism evidence="3 4">
    <name type="scientific">Brachybacterium hainanense</name>
    <dbReference type="NCBI Taxonomy" id="1541174"/>
    <lineage>
        <taxon>Bacteria</taxon>
        <taxon>Bacillati</taxon>
        <taxon>Actinomycetota</taxon>
        <taxon>Actinomycetes</taxon>
        <taxon>Micrococcales</taxon>
        <taxon>Dermabacteraceae</taxon>
        <taxon>Brachybacterium</taxon>
    </lineage>
</organism>
<dbReference type="Proteomes" id="UP001589793">
    <property type="component" value="Unassembled WGS sequence"/>
</dbReference>
<accession>A0ABV6R933</accession>